<protein>
    <submittedName>
        <fullName evidence="3">Uncharacterized protein</fullName>
    </submittedName>
</protein>
<keyword evidence="2" id="KW-0812">Transmembrane</keyword>
<evidence type="ECO:0000256" key="1">
    <source>
        <dbReference type="SAM" id="MobiDB-lite"/>
    </source>
</evidence>
<dbReference type="PANTHER" id="PTHR37367:SF1">
    <property type="entry name" value="CHROMOSOME 4 OPEN READING FRAME 3"/>
    <property type="match status" value="1"/>
</dbReference>
<dbReference type="InterPro" id="IPR038780">
    <property type="entry name" value="ALN"/>
</dbReference>
<reference evidence="3" key="1">
    <citation type="submission" date="2025-08" db="UniProtKB">
        <authorList>
            <consortium name="Ensembl"/>
        </authorList>
    </citation>
    <scope>IDENTIFICATION</scope>
</reference>
<feature type="region of interest" description="Disordered" evidence="1">
    <location>
        <begin position="1"/>
        <end position="36"/>
    </location>
</feature>
<proteinExistence type="predicted"/>
<evidence type="ECO:0000256" key="2">
    <source>
        <dbReference type="SAM" id="Phobius"/>
    </source>
</evidence>
<dbReference type="Proteomes" id="UP000261380">
    <property type="component" value="Unplaced"/>
</dbReference>
<dbReference type="Ensembl" id="ENSXCOT00000001852.1">
    <property type="protein sequence ID" value="ENSXCOP00000001825.1"/>
    <property type="gene ID" value="ENSXCOG00000001483.1"/>
</dbReference>
<evidence type="ECO:0000313" key="4">
    <source>
        <dbReference type="Proteomes" id="UP000261380"/>
    </source>
</evidence>
<dbReference type="GeneTree" id="ENSGT01150000287428"/>
<evidence type="ECO:0000313" key="3">
    <source>
        <dbReference type="Ensembl" id="ENSXCOP00000001825.1"/>
    </source>
</evidence>
<accession>A0A3B5KUY9</accession>
<feature type="transmembrane region" description="Helical" evidence="2">
    <location>
        <begin position="53"/>
        <end position="71"/>
    </location>
</feature>
<organism evidence="3 4">
    <name type="scientific">Xiphophorus couchianus</name>
    <name type="common">Monterrey platyfish</name>
    <dbReference type="NCBI Taxonomy" id="32473"/>
    <lineage>
        <taxon>Eukaryota</taxon>
        <taxon>Metazoa</taxon>
        <taxon>Chordata</taxon>
        <taxon>Craniata</taxon>
        <taxon>Vertebrata</taxon>
        <taxon>Euteleostomi</taxon>
        <taxon>Actinopterygii</taxon>
        <taxon>Neopterygii</taxon>
        <taxon>Teleostei</taxon>
        <taxon>Neoteleostei</taxon>
        <taxon>Acanthomorphata</taxon>
        <taxon>Ovalentaria</taxon>
        <taxon>Atherinomorphae</taxon>
        <taxon>Cyprinodontiformes</taxon>
        <taxon>Poeciliidae</taxon>
        <taxon>Poeciliinae</taxon>
        <taxon>Xiphophorus</taxon>
    </lineage>
</organism>
<dbReference type="PANTHER" id="PTHR37367">
    <property type="entry name" value="CHROMOSOME 4 OPEN READING FRAME 3"/>
    <property type="match status" value="1"/>
</dbReference>
<dbReference type="AlphaFoldDB" id="A0A3B5KUY9"/>
<sequence length="72" mass="7922">MQKLNPLSETGVFAASGKMGPGVTPVASSGEEKMFQSNGGPVNLPKHSYWVDLWVFLLFDIALFLFVYFIVP</sequence>
<keyword evidence="2" id="KW-0472">Membrane</keyword>
<keyword evidence="2" id="KW-1133">Transmembrane helix</keyword>
<name>A0A3B5KUY9_9TELE</name>
<keyword evidence="4" id="KW-1185">Reference proteome</keyword>
<dbReference type="Pfam" id="PF17696">
    <property type="entry name" value="ALN"/>
    <property type="match status" value="1"/>
</dbReference>
<reference evidence="3" key="2">
    <citation type="submission" date="2025-09" db="UniProtKB">
        <authorList>
            <consortium name="Ensembl"/>
        </authorList>
    </citation>
    <scope>IDENTIFICATION</scope>
</reference>